<dbReference type="AlphaFoldDB" id="A0A540V7Y6"/>
<reference evidence="1 2" key="1">
    <citation type="submission" date="2019-06" db="EMBL/GenBank/DDBJ databases">
        <title>Metagenome assembled Genome of Spiribacter salinus SL48-SHIP from the microbial mat of Salt Lake 48 (Novosibirsk region, Russia).</title>
        <authorList>
            <person name="Shipova A."/>
            <person name="Rozanov A.S."/>
            <person name="Bryanskaya A.V."/>
            <person name="Peltek S.E."/>
        </authorList>
    </citation>
    <scope>NUCLEOTIDE SEQUENCE [LARGE SCALE GENOMIC DNA]</scope>
    <source>
        <strain evidence="1">SL48-SHIP-2</strain>
    </source>
</reference>
<proteinExistence type="predicted"/>
<dbReference type="EMBL" id="VIFK01000538">
    <property type="protein sequence ID" value="TQE92879.1"/>
    <property type="molecule type" value="Genomic_DNA"/>
</dbReference>
<accession>A0A540V7Y6</accession>
<evidence type="ECO:0008006" key="3">
    <source>
        <dbReference type="Google" id="ProtNLM"/>
    </source>
</evidence>
<gene>
    <name evidence="1" type="ORF">FKY71_18850</name>
</gene>
<evidence type="ECO:0000313" key="1">
    <source>
        <dbReference type="EMBL" id="TQE92879.1"/>
    </source>
</evidence>
<name>A0A540V7Y6_9GAMM</name>
<protein>
    <recommendedName>
        <fullName evidence="3">Type IV toxin-antitoxin system AbiEi family antitoxin domain-containing protein</fullName>
    </recommendedName>
</protein>
<dbReference type="InterPro" id="IPR059220">
    <property type="entry name" value="AbiEi"/>
</dbReference>
<dbReference type="Proteomes" id="UP000315400">
    <property type="component" value="Unassembled WGS sequence"/>
</dbReference>
<comment type="caution">
    <text evidence="1">The sequence shown here is derived from an EMBL/GenBank/DDBJ whole genome shotgun (WGS) entry which is preliminary data.</text>
</comment>
<sequence length="186" mass="20824">MQQIDALKILTEQAASGRAVFTRRDLERMFRADRPAARAATLKRLVQSDWLRPAARGVYVYPAGLRNDGYDLERIARAIRRGDYSYVSLESALSEWGAISQVPMGYLTLMTTGRKGVFQTPLGTIEFTHTARPLEAILAATVSPPDRPLRLATPEAAWRDLKRVGRNCNMVDHQVLEEIIDERGVG</sequence>
<dbReference type="NCBIfam" id="NF047376">
    <property type="entry name" value="TAA_AbiEi"/>
    <property type="match status" value="1"/>
</dbReference>
<organism evidence="1 2">
    <name type="scientific">Spiribacter salinus</name>
    <dbReference type="NCBI Taxonomy" id="1335746"/>
    <lineage>
        <taxon>Bacteria</taxon>
        <taxon>Pseudomonadati</taxon>
        <taxon>Pseudomonadota</taxon>
        <taxon>Gammaproteobacteria</taxon>
        <taxon>Chromatiales</taxon>
        <taxon>Ectothiorhodospiraceae</taxon>
        <taxon>Spiribacter</taxon>
    </lineage>
</organism>
<evidence type="ECO:0000313" key="2">
    <source>
        <dbReference type="Proteomes" id="UP000315400"/>
    </source>
</evidence>